<evidence type="ECO:0000313" key="1">
    <source>
        <dbReference type="EMBL" id="SFL01724.1"/>
    </source>
</evidence>
<dbReference type="EMBL" id="FOSL01000023">
    <property type="protein sequence ID" value="SFL01724.1"/>
    <property type="molecule type" value="Genomic_DNA"/>
</dbReference>
<organism evidence="1 2">
    <name type="scientific">Neomesorhizobium albiziae</name>
    <dbReference type="NCBI Taxonomy" id="335020"/>
    <lineage>
        <taxon>Bacteria</taxon>
        <taxon>Pseudomonadati</taxon>
        <taxon>Pseudomonadota</taxon>
        <taxon>Alphaproteobacteria</taxon>
        <taxon>Hyphomicrobiales</taxon>
        <taxon>Phyllobacteriaceae</taxon>
        <taxon>Neomesorhizobium</taxon>
    </lineage>
</organism>
<dbReference type="Proteomes" id="UP000323300">
    <property type="component" value="Unassembled WGS sequence"/>
</dbReference>
<protein>
    <submittedName>
        <fullName evidence="1">Uncharacterized protein</fullName>
    </submittedName>
</protein>
<sequence length="243" mass="27315">MLFDVRTVEALHRPLIQNGNLGDAYRAGTFGCVRLIEDVVRGGSWNDERATYVVVDLGVRIINDCGAAAHLALAGFWSAASHQLRDLVECHQLIEYFRHMPSDAQCWLDSEGMDRHNKFGFGAIRRKLEEERGPPPFDLNQYFAFFSNAGSHPSPQGLAWQILELGQGKLIGPVPHADRFKLFTAELWANATRATIEFVETIDALNPDRQPIREQFPFSHAIVNGGRYLLAGVTAEQVREVWK</sequence>
<accession>A0A1I4E7B9</accession>
<reference evidence="1 2" key="1">
    <citation type="submission" date="2016-10" db="EMBL/GenBank/DDBJ databases">
        <authorList>
            <person name="Varghese N."/>
            <person name="Submissions S."/>
        </authorList>
    </citation>
    <scope>NUCLEOTIDE SEQUENCE [LARGE SCALE GENOMIC DNA]</scope>
    <source>
        <strain evidence="1 2">DSM 21822</strain>
    </source>
</reference>
<proteinExistence type="predicted"/>
<name>A0A1I4E7B9_9HYPH</name>
<keyword evidence="2" id="KW-1185">Reference proteome</keyword>
<dbReference type="AlphaFoldDB" id="A0A1I4E7B9"/>
<dbReference type="RefSeq" id="WP_149763053.1">
    <property type="nucleotide sequence ID" value="NZ_BSPE01000066.1"/>
</dbReference>
<gene>
    <name evidence="1" type="ORF">SAMN04488498_12374</name>
</gene>
<evidence type="ECO:0000313" key="2">
    <source>
        <dbReference type="Proteomes" id="UP000323300"/>
    </source>
</evidence>